<dbReference type="EMBL" id="UZAN01069267">
    <property type="protein sequence ID" value="VDP94718.1"/>
    <property type="molecule type" value="Genomic_DNA"/>
</dbReference>
<evidence type="ECO:0000256" key="1">
    <source>
        <dbReference type="SAM" id="Coils"/>
    </source>
</evidence>
<dbReference type="Proteomes" id="UP000272942">
    <property type="component" value="Unassembled WGS sequence"/>
</dbReference>
<evidence type="ECO:0000313" key="2">
    <source>
        <dbReference type="EMBL" id="VDP94718.1"/>
    </source>
</evidence>
<protein>
    <submittedName>
        <fullName evidence="2 4">Uncharacterized protein</fullName>
    </submittedName>
</protein>
<accession>A0A183BDZ2</accession>
<proteinExistence type="predicted"/>
<evidence type="ECO:0000313" key="4">
    <source>
        <dbReference type="WBParaSite" id="ECPE_0001747201-mRNA-1"/>
    </source>
</evidence>
<name>A0A183BDZ2_9TREM</name>
<reference evidence="2 3" key="2">
    <citation type="submission" date="2018-11" db="EMBL/GenBank/DDBJ databases">
        <authorList>
            <consortium name="Pathogen Informatics"/>
        </authorList>
    </citation>
    <scope>NUCLEOTIDE SEQUENCE [LARGE SCALE GENOMIC DNA]</scope>
    <source>
        <strain evidence="2 3">Egypt</strain>
    </source>
</reference>
<keyword evidence="1" id="KW-0175">Coiled coil</keyword>
<dbReference type="WBParaSite" id="ECPE_0001747201-mRNA-1">
    <property type="protein sequence ID" value="ECPE_0001747201-mRNA-1"/>
    <property type="gene ID" value="ECPE_0001747201"/>
</dbReference>
<gene>
    <name evidence="2" type="ORF">ECPE_LOCUS17427</name>
</gene>
<dbReference type="AlphaFoldDB" id="A0A183BDZ2"/>
<keyword evidence="3" id="KW-1185">Reference proteome</keyword>
<organism evidence="4">
    <name type="scientific">Echinostoma caproni</name>
    <dbReference type="NCBI Taxonomy" id="27848"/>
    <lineage>
        <taxon>Eukaryota</taxon>
        <taxon>Metazoa</taxon>
        <taxon>Spiralia</taxon>
        <taxon>Lophotrochozoa</taxon>
        <taxon>Platyhelminthes</taxon>
        <taxon>Trematoda</taxon>
        <taxon>Digenea</taxon>
        <taxon>Plagiorchiida</taxon>
        <taxon>Echinostomata</taxon>
        <taxon>Echinostomatoidea</taxon>
        <taxon>Echinostomatidae</taxon>
        <taxon>Echinostoma</taxon>
    </lineage>
</organism>
<feature type="coiled-coil region" evidence="1">
    <location>
        <begin position="147"/>
        <end position="174"/>
    </location>
</feature>
<dbReference type="OrthoDB" id="6246734at2759"/>
<evidence type="ECO:0000313" key="3">
    <source>
        <dbReference type="Proteomes" id="UP000272942"/>
    </source>
</evidence>
<sequence length="198" mass="22610">MFQVDHLKSLLAAESGNFASTVHALEERHRIAQLSLTKELSSTRQALATMVQQYAYTKQIFEKAESQLHQLKQRDTNNRRIVDRLMCHLTQLCSERQILSDRLGELESRLAWSIPTSSRPLPMHFDFQQLDLMNTNAPIEPTRIDRVANLFNRLSALECQIDQLQRTAQALSACSSIFQTRELGVNPPIQTLPNSCCM</sequence>
<reference evidence="4" key="1">
    <citation type="submission" date="2016-06" db="UniProtKB">
        <authorList>
            <consortium name="WormBaseParasite"/>
        </authorList>
    </citation>
    <scope>IDENTIFICATION</scope>
</reference>